<accession>A0A1I4HAJ4</accession>
<evidence type="ECO:0000313" key="7">
    <source>
        <dbReference type="EMBL" id="SFL38800.1"/>
    </source>
</evidence>
<feature type="domain" description="FAD-binding PCMH-type" evidence="6">
    <location>
        <begin position="49"/>
        <end position="219"/>
    </location>
</feature>
<dbReference type="InterPro" id="IPR016169">
    <property type="entry name" value="FAD-bd_PCMH_sub2"/>
</dbReference>
<dbReference type="Gene3D" id="3.40.462.20">
    <property type="match status" value="1"/>
</dbReference>
<dbReference type="GO" id="GO:0071949">
    <property type="term" value="F:FAD binding"/>
    <property type="evidence" value="ECO:0007669"/>
    <property type="project" value="InterPro"/>
</dbReference>
<comment type="similarity">
    <text evidence="2">Belongs to the oxygen-dependent FAD-linked oxidoreductase family.</text>
</comment>
<dbReference type="InterPro" id="IPR016167">
    <property type="entry name" value="FAD-bd_PCMH_sub1"/>
</dbReference>
<dbReference type="EMBL" id="FOTQ01000001">
    <property type="protein sequence ID" value="SFL38800.1"/>
    <property type="molecule type" value="Genomic_DNA"/>
</dbReference>
<dbReference type="Gene3D" id="3.30.43.10">
    <property type="entry name" value="Uridine Diphospho-n-acetylenolpyruvylglucosamine Reductase, domain 2"/>
    <property type="match status" value="1"/>
</dbReference>
<dbReference type="Pfam" id="PF01565">
    <property type="entry name" value="FAD_binding_4"/>
    <property type="match status" value="1"/>
</dbReference>
<dbReference type="InterPro" id="IPR036318">
    <property type="entry name" value="FAD-bd_PCMH-like_sf"/>
</dbReference>
<evidence type="ECO:0000313" key="8">
    <source>
        <dbReference type="Proteomes" id="UP000199144"/>
    </source>
</evidence>
<gene>
    <name evidence="7" type="ORF">SAMN04488042_1012</name>
</gene>
<protein>
    <submittedName>
        <fullName evidence="7">FAD/FMN-containing dehydrogenase</fullName>
    </submittedName>
</protein>
<keyword evidence="3" id="KW-0285">Flavoprotein</keyword>
<name>A0A1I4HAJ4_9RHOB</name>
<dbReference type="AlphaFoldDB" id="A0A1I4HAJ4"/>
<evidence type="ECO:0000259" key="6">
    <source>
        <dbReference type="PROSITE" id="PS51387"/>
    </source>
</evidence>
<dbReference type="OrthoDB" id="9775082at2"/>
<dbReference type="PROSITE" id="PS51387">
    <property type="entry name" value="FAD_PCMH"/>
    <property type="match status" value="1"/>
</dbReference>
<dbReference type="Proteomes" id="UP000199144">
    <property type="component" value="Unassembled WGS sequence"/>
</dbReference>
<dbReference type="InterPro" id="IPR006093">
    <property type="entry name" value="Oxy_OxRdtase_FAD_BS"/>
</dbReference>
<dbReference type="PANTHER" id="PTHR42973">
    <property type="entry name" value="BINDING OXIDOREDUCTASE, PUTATIVE (AFU_ORTHOLOGUE AFUA_1G17690)-RELATED"/>
    <property type="match status" value="1"/>
</dbReference>
<comment type="cofactor">
    <cofactor evidence="1">
        <name>FAD</name>
        <dbReference type="ChEBI" id="CHEBI:57692"/>
    </cofactor>
</comment>
<dbReference type="GO" id="GO:0016491">
    <property type="term" value="F:oxidoreductase activity"/>
    <property type="evidence" value="ECO:0007669"/>
    <property type="project" value="UniProtKB-KW"/>
</dbReference>
<evidence type="ECO:0000256" key="5">
    <source>
        <dbReference type="ARBA" id="ARBA00023002"/>
    </source>
</evidence>
<keyword evidence="5" id="KW-0560">Oxidoreductase</keyword>
<dbReference type="Gene3D" id="3.30.465.10">
    <property type="match status" value="1"/>
</dbReference>
<dbReference type="InterPro" id="IPR016166">
    <property type="entry name" value="FAD-bd_PCMH"/>
</dbReference>
<evidence type="ECO:0000256" key="2">
    <source>
        <dbReference type="ARBA" id="ARBA00005466"/>
    </source>
</evidence>
<keyword evidence="4" id="KW-0274">FAD</keyword>
<dbReference type="InterPro" id="IPR050416">
    <property type="entry name" value="FAD-linked_Oxidoreductase"/>
</dbReference>
<dbReference type="RefSeq" id="WP_093089915.1">
    <property type="nucleotide sequence ID" value="NZ_FOTQ01000001.1"/>
</dbReference>
<evidence type="ECO:0000256" key="4">
    <source>
        <dbReference type="ARBA" id="ARBA00022827"/>
    </source>
</evidence>
<dbReference type="InterPro" id="IPR006094">
    <property type="entry name" value="Oxid_FAD_bind_N"/>
</dbReference>
<dbReference type="PROSITE" id="PS00862">
    <property type="entry name" value="OX2_COVAL_FAD"/>
    <property type="match status" value="1"/>
</dbReference>
<sequence>MVEAKQLNGGATELSQDALDALGASLRGNVLMPGGADYDEARTLWNSMVDRQPAIVIRAIGASDVQKAVNFCRQAGLVMSIRSGGHQIAGHAVADGTVLLDLSHMRSVHVDAQAKVARVEPGALLGDVDRETQAHALAVPVGINSTTGIAGLTLGGGFGWTTRKYGMTIDNLISAEVVTADGDIVTASQSSHPDLFWAIRGGGGNFGIVTSFEFRLHDLGPEVLSGLIVHPIDAAPGLLPEFTKIADNAPDELTVWSVMRKAPPLPFLPEEWHGREVLIFATCYTGAIEEGEKAMAGLRALGTPIADVISPHAFVDWQAAFDPLLTPGVRNYWKSHDFDALPSDAIEALLDGIATLPDPACEVFIAHIGGAMARVADNETAYPQRSSHFIMNVHTRWEDPAKDESCITWARTLYDRMKPFSTGSAYVNFMPEDEEQPVASAYGENGQRLSQIKGKYDPDNFFRLNHNILPS</sequence>
<reference evidence="7 8" key="1">
    <citation type="submission" date="2016-10" db="EMBL/GenBank/DDBJ databases">
        <authorList>
            <person name="de Groot N.N."/>
        </authorList>
    </citation>
    <scope>NUCLEOTIDE SEQUENCE [LARGE SCALE GENOMIC DNA]</scope>
    <source>
        <strain evidence="7 8">DSM 15283</strain>
    </source>
</reference>
<proteinExistence type="inferred from homology"/>
<evidence type="ECO:0000256" key="1">
    <source>
        <dbReference type="ARBA" id="ARBA00001974"/>
    </source>
</evidence>
<dbReference type="PANTHER" id="PTHR42973:SF39">
    <property type="entry name" value="FAD-BINDING PCMH-TYPE DOMAIN-CONTAINING PROTEIN"/>
    <property type="match status" value="1"/>
</dbReference>
<dbReference type="STRING" id="254406.SAMN04488042_1012"/>
<evidence type="ECO:0000256" key="3">
    <source>
        <dbReference type="ARBA" id="ARBA00022630"/>
    </source>
</evidence>
<keyword evidence="8" id="KW-1185">Reference proteome</keyword>
<dbReference type="SUPFAM" id="SSF56176">
    <property type="entry name" value="FAD-binding/transporter-associated domain-like"/>
    <property type="match status" value="1"/>
</dbReference>
<dbReference type="Pfam" id="PF08031">
    <property type="entry name" value="BBE"/>
    <property type="match status" value="1"/>
</dbReference>
<organism evidence="7 8">
    <name type="scientific">Shimia aestuarii</name>
    <dbReference type="NCBI Taxonomy" id="254406"/>
    <lineage>
        <taxon>Bacteria</taxon>
        <taxon>Pseudomonadati</taxon>
        <taxon>Pseudomonadota</taxon>
        <taxon>Alphaproteobacteria</taxon>
        <taxon>Rhodobacterales</taxon>
        <taxon>Roseobacteraceae</taxon>
    </lineage>
</organism>
<dbReference type="InterPro" id="IPR012951">
    <property type="entry name" value="BBE"/>
</dbReference>